<comment type="caution">
    <text evidence="5">The sequence shown here is derived from an EMBL/GenBank/DDBJ whole genome shotgun (WGS) entry which is preliminary data.</text>
</comment>
<evidence type="ECO:0000256" key="1">
    <source>
        <dbReference type="SAM" id="Phobius"/>
    </source>
</evidence>
<feature type="transmembrane region" description="Helical" evidence="1">
    <location>
        <begin position="346"/>
        <end position="362"/>
    </location>
</feature>
<keyword evidence="1" id="KW-1133">Transmembrane helix</keyword>
<feature type="signal peptide" evidence="2">
    <location>
        <begin position="1"/>
        <end position="27"/>
    </location>
</feature>
<accession>A0A917J477</accession>
<keyword evidence="6" id="KW-1185">Reference proteome</keyword>
<dbReference type="InterPro" id="IPR025178">
    <property type="entry name" value="Lnb_N"/>
</dbReference>
<feature type="transmembrane region" description="Helical" evidence="1">
    <location>
        <begin position="288"/>
        <end position="309"/>
    </location>
</feature>
<reference evidence="5" key="1">
    <citation type="journal article" date="2014" name="Int. J. Syst. Evol. Microbiol.">
        <title>Complete genome sequence of Corynebacterium casei LMG S-19264T (=DSM 44701T), isolated from a smear-ripened cheese.</title>
        <authorList>
            <consortium name="US DOE Joint Genome Institute (JGI-PGF)"/>
            <person name="Walter F."/>
            <person name="Albersmeier A."/>
            <person name="Kalinowski J."/>
            <person name="Ruckert C."/>
        </authorList>
    </citation>
    <scope>NUCLEOTIDE SEQUENCE</scope>
    <source>
        <strain evidence="5">CGMCC 1.15290</strain>
    </source>
</reference>
<keyword evidence="1" id="KW-0812">Transmembrane</keyword>
<evidence type="ECO:0000313" key="6">
    <source>
        <dbReference type="Proteomes" id="UP000627292"/>
    </source>
</evidence>
<keyword evidence="2" id="KW-0732">Signal</keyword>
<feature type="chain" id="PRO_5037249332" description="DUF4105 domain-containing protein" evidence="2">
    <location>
        <begin position="28"/>
        <end position="389"/>
    </location>
</feature>
<evidence type="ECO:0000256" key="2">
    <source>
        <dbReference type="SAM" id="SignalP"/>
    </source>
</evidence>
<dbReference type="Proteomes" id="UP000627292">
    <property type="component" value="Unassembled WGS sequence"/>
</dbReference>
<evidence type="ECO:0000259" key="3">
    <source>
        <dbReference type="Pfam" id="PF13387"/>
    </source>
</evidence>
<dbReference type="EMBL" id="BMIB01000005">
    <property type="protein sequence ID" value="GGH78832.1"/>
    <property type="molecule type" value="Genomic_DNA"/>
</dbReference>
<reference evidence="5" key="2">
    <citation type="submission" date="2020-09" db="EMBL/GenBank/DDBJ databases">
        <authorList>
            <person name="Sun Q."/>
            <person name="Zhou Y."/>
        </authorList>
    </citation>
    <scope>NUCLEOTIDE SEQUENCE</scope>
    <source>
        <strain evidence="5">CGMCC 1.15290</strain>
    </source>
</reference>
<sequence>MTLQISRLIKPCLAALLATMFFFTAGAQTDSCPIRISVITCAPGEELYALFGHTALRITDSTKGEDIVYNYGTFDFGDPDFYAKFVRGKLDYFLNPEYYHDFIRFYQEEQRGITEQELKLTCAEKQAVIQALHVNLQGANKYYKYDFLFDNCTSRVRDLLQKHIPGLTMQTRLTAPGTTFRHMIHTYLDNGGQPWSKLGIDILLGSRMDRAVTVQESMFLPDFLMKGVDSATRQGASVVSARKQLFTATPVSHKQNKWVPLLVFSIFAFLILLLSRWKSKTGKTLTRIADSVLLYLTGLAGFLLLFMWFCTDHVACANNYNLLWMLPTNLVAGFFLWKRPNWLKKYFLYAGFLQIAILFAWLFLPQQLNISLVPVVLLLAYRYYQLSAN</sequence>
<feature type="transmembrane region" description="Helical" evidence="1">
    <location>
        <begin position="258"/>
        <end position="276"/>
    </location>
</feature>
<keyword evidence="1" id="KW-0472">Membrane</keyword>
<gene>
    <name evidence="5" type="ORF">GCM10011379_47280</name>
</gene>
<feature type="transmembrane region" description="Helical" evidence="1">
    <location>
        <begin position="321"/>
        <end position="337"/>
    </location>
</feature>
<feature type="domain" description="Lnb-like transmembrane" evidence="4">
    <location>
        <begin position="256"/>
        <end position="384"/>
    </location>
</feature>
<feature type="domain" description="Lnb N-terminal periplasmic" evidence="3">
    <location>
        <begin position="33"/>
        <end position="182"/>
    </location>
</feature>
<dbReference type="AlphaFoldDB" id="A0A917J477"/>
<name>A0A917J477_9BACT</name>
<evidence type="ECO:0000259" key="4">
    <source>
        <dbReference type="Pfam" id="PF25221"/>
    </source>
</evidence>
<evidence type="ECO:0008006" key="7">
    <source>
        <dbReference type="Google" id="ProtNLM"/>
    </source>
</evidence>
<protein>
    <recommendedName>
        <fullName evidence="7">DUF4105 domain-containing protein</fullName>
    </recommendedName>
</protein>
<proteinExistence type="predicted"/>
<evidence type="ECO:0000313" key="5">
    <source>
        <dbReference type="EMBL" id="GGH78832.1"/>
    </source>
</evidence>
<dbReference type="InterPro" id="IPR057436">
    <property type="entry name" value="5TMH_Lnb"/>
</dbReference>
<dbReference type="Pfam" id="PF25221">
    <property type="entry name" value="5TMH_Lnb"/>
    <property type="match status" value="1"/>
</dbReference>
<dbReference type="Pfam" id="PF13387">
    <property type="entry name" value="Lnb_N"/>
    <property type="match status" value="1"/>
</dbReference>
<organism evidence="5 6">
    <name type="scientific">Filimonas zeae</name>
    <dbReference type="NCBI Taxonomy" id="1737353"/>
    <lineage>
        <taxon>Bacteria</taxon>
        <taxon>Pseudomonadati</taxon>
        <taxon>Bacteroidota</taxon>
        <taxon>Chitinophagia</taxon>
        <taxon>Chitinophagales</taxon>
        <taxon>Chitinophagaceae</taxon>
        <taxon>Filimonas</taxon>
    </lineage>
</organism>